<dbReference type="OrthoDB" id="6629433at2"/>
<evidence type="ECO:0000313" key="6">
    <source>
        <dbReference type="Proteomes" id="UP000327424"/>
    </source>
</evidence>
<dbReference type="InterPro" id="IPR011010">
    <property type="entry name" value="DNA_brk_join_enz"/>
</dbReference>
<dbReference type="PANTHER" id="PTHR30349">
    <property type="entry name" value="PHAGE INTEGRASE-RELATED"/>
    <property type="match status" value="1"/>
</dbReference>
<keyword evidence="2" id="KW-0229">DNA integration</keyword>
<comment type="similarity">
    <text evidence="1">Belongs to the 'phage' integrase family.</text>
</comment>
<evidence type="ECO:0000313" key="5">
    <source>
        <dbReference type="EMBL" id="QFI37012.1"/>
    </source>
</evidence>
<evidence type="ECO:0000256" key="1">
    <source>
        <dbReference type="ARBA" id="ARBA00008857"/>
    </source>
</evidence>
<dbReference type="GO" id="GO:0003677">
    <property type="term" value="F:DNA binding"/>
    <property type="evidence" value="ECO:0007669"/>
    <property type="project" value="UniProtKB-KW"/>
</dbReference>
<keyword evidence="4" id="KW-0233">DNA recombination</keyword>
<evidence type="ECO:0000256" key="4">
    <source>
        <dbReference type="ARBA" id="ARBA00023172"/>
    </source>
</evidence>
<dbReference type="GO" id="GO:0015074">
    <property type="term" value="P:DNA integration"/>
    <property type="evidence" value="ECO:0007669"/>
    <property type="project" value="UniProtKB-KW"/>
</dbReference>
<dbReference type="Gene3D" id="1.10.150.130">
    <property type="match status" value="1"/>
</dbReference>
<dbReference type="SUPFAM" id="SSF56349">
    <property type="entry name" value="DNA breaking-rejoining enzymes"/>
    <property type="match status" value="1"/>
</dbReference>
<proteinExistence type="inferred from homology"/>
<sequence>MSIIKVIIPEFQVYTPTTVEPEGTKFYPFKLEDSEESYQAELADDFEIDTFNHFPLLLLPDRTLWEHANNYLLHKLESFNLPHSSTLSSIADSIKYFGNYCVDFKINYLVCTRKSNSPLRKYRRYLSDRILKRELSVSTVKSHMSNLVNFYRHLVNVEHISFGYPPWHDREAKVIINGQLKEVKTSDVLQAIKGGKSTARKREECTYEGHIIDGAELRPLDEDEQGILITALKQLNNIEMTFIFLIGLCTGARLQTILTLRYENFNHEPDAAVNEVVIYAGLTNKNGSGLVDSKADKDIAIYFPIELYQKIKIYLHSERAIKRRKKSVYKPTNVDFHYLFLSQQGHPFYISKADYNSKFYKKIPTGQTVTTFVCERLKPKLIELGFLGSFKFHDTRATFGMNIVNYGLENIDSENNIGRSIDLLFRFVKVRMNHNDLATTQQYLDFNQNQKIVKEAKVGWEKHLKSMLEITDA</sequence>
<name>A0A5J6WKR1_MORMI</name>
<dbReference type="InterPro" id="IPR013762">
    <property type="entry name" value="Integrase-like_cat_sf"/>
</dbReference>
<evidence type="ECO:0000256" key="3">
    <source>
        <dbReference type="ARBA" id="ARBA00023125"/>
    </source>
</evidence>
<evidence type="ECO:0000256" key="2">
    <source>
        <dbReference type="ARBA" id="ARBA00022908"/>
    </source>
</evidence>
<accession>A0A5J6WKR1</accession>
<keyword evidence="3" id="KW-0238">DNA-binding</keyword>
<keyword evidence="6" id="KW-1185">Reference proteome</keyword>
<organism evidence="5 6">
    <name type="scientific">Moritella marina ATCC 15381</name>
    <dbReference type="NCBI Taxonomy" id="1202962"/>
    <lineage>
        <taxon>Bacteria</taxon>
        <taxon>Pseudomonadati</taxon>
        <taxon>Pseudomonadota</taxon>
        <taxon>Gammaproteobacteria</taxon>
        <taxon>Alteromonadales</taxon>
        <taxon>Moritellaceae</taxon>
        <taxon>Moritella</taxon>
    </lineage>
</organism>
<dbReference type="RefSeq" id="WP_019439963.1">
    <property type="nucleotide sequence ID" value="NZ_ALOE01000005.1"/>
</dbReference>
<protein>
    <submittedName>
        <fullName evidence="5">Site-specific integrase</fullName>
    </submittedName>
</protein>
<reference evidence="5 6" key="1">
    <citation type="submission" date="2019-09" db="EMBL/GenBank/DDBJ databases">
        <title>Hybrid Assembly of the complete Genome of the Deep-Sea Bacterium Moritella marina from long Nanopore and Illumina reads.</title>
        <authorList>
            <person name="Magin S."/>
            <person name="Georgoulis A."/>
            <person name="Papadimitriou K."/>
            <person name="Iliakis G."/>
            <person name="Vorgias C.E."/>
        </authorList>
    </citation>
    <scope>NUCLEOTIDE SEQUENCE [LARGE SCALE GENOMIC DNA]</scope>
    <source>
        <strain evidence="5 6">MP-1</strain>
    </source>
</reference>
<dbReference type="InterPro" id="IPR050090">
    <property type="entry name" value="Tyrosine_recombinase_XerCD"/>
</dbReference>
<dbReference type="AlphaFoldDB" id="A0A5J6WKR1"/>
<dbReference type="EMBL" id="CP044399">
    <property type="protein sequence ID" value="QFI37012.1"/>
    <property type="molecule type" value="Genomic_DNA"/>
</dbReference>
<dbReference type="KEGG" id="mmaa:FR932_03795"/>
<dbReference type="InterPro" id="IPR010998">
    <property type="entry name" value="Integrase_recombinase_N"/>
</dbReference>
<dbReference type="GO" id="GO:0006310">
    <property type="term" value="P:DNA recombination"/>
    <property type="evidence" value="ECO:0007669"/>
    <property type="project" value="UniProtKB-KW"/>
</dbReference>
<dbReference type="Gene3D" id="1.10.443.10">
    <property type="entry name" value="Intergrase catalytic core"/>
    <property type="match status" value="1"/>
</dbReference>
<gene>
    <name evidence="5" type="ORF">FR932_03795</name>
</gene>
<dbReference type="PANTHER" id="PTHR30349:SF41">
    <property type="entry name" value="INTEGRASE_RECOMBINASE PROTEIN MJ0367-RELATED"/>
    <property type="match status" value="1"/>
</dbReference>
<dbReference type="Proteomes" id="UP000327424">
    <property type="component" value="Chromosome"/>
</dbReference>